<gene>
    <name evidence="1" type="ORF">ARMSODRAFT_370918</name>
</gene>
<organism evidence="1 2">
    <name type="scientific">Armillaria solidipes</name>
    <dbReference type="NCBI Taxonomy" id="1076256"/>
    <lineage>
        <taxon>Eukaryota</taxon>
        <taxon>Fungi</taxon>
        <taxon>Dikarya</taxon>
        <taxon>Basidiomycota</taxon>
        <taxon>Agaricomycotina</taxon>
        <taxon>Agaricomycetes</taxon>
        <taxon>Agaricomycetidae</taxon>
        <taxon>Agaricales</taxon>
        <taxon>Marasmiineae</taxon>
        <taxon>Physalacriaceae</taxon>
        <taxon>Armillaria</taxon>
    </lineage>
</organism>
<dbReference type="AlphaFoldDB" id="A0A2H3B5J8"/>
<evidence type="ECO:0000313" key="1">
    <source>
        <dbReference type="EMBL" id="PBK66145.1"/>
    </source>
</evidence>
<protein>
    <submittedName>
        <fullName evidence="1">Uncharacterized protein</fullName>
    </submittedName>
</protein>
<reference evidence="2" key="1">
    <citation type="journal article" date="2017" name="Nat. Ecol. Evol.">
        <title>Genome expansion and lineage-specific genetic innovations in the forest pathogenic fungi Armillaria.</title>
        <authorList>
            <person name="Sipos G."/>
            <person name="Prasanna A.N."/>
            <person name="Walter M.C."/>
            <person name="O'Connor E."/>
            <person name="Balint B."/>
            <person name="Krizsan K."/>
            <person name="Kiss B."/>
            <person name="Hess J."/>
            <person name="Varga T."/>
            <person name="Slot J."/>
            <person name="Riley R."/>
            <person name="Boka B."/>
            <person name="Rigling D."/>
            <person name="Barry K."/>
            <person name="Lee J."/>
            <person name="Mihaltcheva S."/>
            <person name="LaButti K."/>
            <person name="Lipzen A."/>
            <person name="Waldron R."/>
            <person name="Moloney N.M."/>
            <person name="Sperisen C."/>
            <person name="Kredics L."/>
            <person name="Vagvoelgyi C."/>
            <person name="Patrignani A."/>
            <person name="Fitzpatrick D."/>
            <person name="Nagy I."/>
            <person name="Doyle S."/>
            <person name="Anderson J.B."/>
            <person name="Grigoriev I.V."/>
            <person name="Gueldener U."/>
            <person name="Muensterkoetter M."/>
            <person name="Nagy L.G."/>
        </authorList>
    </citation>
    <scope>NUCLEOTIDE SEQUENCE [LARGE SCALE GENOMIC DNA]</scope>
    <source>
        <strain evidence="2">28-4</strain>
    </source>
</reference>
<evidence type="ECO:0000313" key="2">
    <source>
        <dbReference type="Proteomes" id="UP000218334"/>
    </source>
</evidence>
<dbReference type="Proteomes" id="UP000218334">
    <property type="component" value="Unassembled WGS sequence"/>
</dbReference>
<dbReference type="EMBL" id="KZ293442">
    <property type="protein sequence ID" value="PBK66145.1"/>
    <property type="molecule type" value="Genomic_DNA"/>
</dbReference>
<proteinExistence type="predicted"/>
<sequence>MGSIIRQELPRLCKPSCGGAPQRVESANAYPGWETEARKGVHKFCDGRGTSGITSQYTECFDGR</sequence>
<name>A0A2H3B5J8_9AGAR</name>
<keyword evidence="2" id="KW-1185">Reference proteome</keyword>
<accession>A0A2H3B5J8</accession>